<dbReference type="PROSITE" id="PS51186">
    <property type="entry name" value="GNAT"/>
    <property type="match status" value="1"/>
</dbReference>
<organism evidence="4 5">
    <name type="scientific">Providencia sneebia DSM 19967</name>
    <dbReference type="NCBI Taxonomy" id="1141660"/>
    <lineage>
        <taxon>Bacteria</taxon>
        <taxon>Pseudomonadati</taxon>
        <taxon>Pseudomonadota</taxon>
        <taxon>Gammaproteobacteria</taxon>
        <taxon>Enterobacterales</taxon>
        <taxon>Morganellaceae</taxon>
        <taxon>Providencia</taxon>
    </lineage>
</organism>
<evidence type="ECO:0000313" key="5">
    <source>
        <dbReference type="Proteomes" id="UP000010290"/>
    </source>
</evidence>
<dbReference type="Pfam" id="PF00583">
    <property type="entry name" value="Acetyltransf_1"/>
    <property type="match status" value="1"/>
</dbReference>
<accession>K8WDM5</accession>
<comment type="caution">
    <text evidence="4">The sequence shown here is derived from an EMBL/GenBank/DDBJ whole genome shotgun (WGS) entry which is preliminary data.</text>
</comment>
<dbReference type="RefSeq" id="WP_008916033.1">
    <property type="nucleotide sequence ID" value="NZ_CM001773.1"/>
</dbReference>
<dbReference type="HOGENOM" id="CLU_105077_1_1_6"/>
<dbReference type="CDD" id="cd04301">
    <property type="entry name" value="NAT_SF"/>
    <property type="match status" value="1"/>
</dbReference>
<protein>
    <submittedName>
        <fullName evidence="4">Putative acyltransferase domain protein</fullName>
    </submittedName>
</protein>
<dbReference type="EMBL" id="AKKN01000010">
    <property type="protein sequence ID" value="EKT55562.1"/>
    <property type="molecule type" value="Genomic_DNA"/>
</dbReference>
<dbReference type="InterPro" id="IPR000182">
    <property type="entry name" value="GNAT_dom"/>
</dbReference>
<dbReference type="PATRIC" id="fig|1141660.3.peg.2248"/>
<reference evidence="4 5" key="1">
    <citation type="journal article" date="2012" name="BMC Genomics">
        <title>Comparative genomics of bacteria in the genus Providencia isolated from wild Drosophila melanogaster.</title>
        <authorList>
            <person name="Galac M.R."/>
            <person name="Lazzaro B.P."/>
        </authorList>
    </citation>
    <scope>NUCLEOTIDE SEQUENCE [LARGE SCALE GENOMIC DNA]</scope>
    <source>
        <strain evidence="4 5">DSM 19967</strain>
    </source>
</reference>
<proteinExistence type="predicted"/>
<dbReference type="InterPro" id="IPR016181">
    <property type="entry name" value="Acyl_CoA_acyltransferase"/>
</dbReference>
<sequence length="177" mass="20862">MLTIKKLTSEDSFELDKVNYLYDMAFPAFEKRSHSGRQTILKHANFHLYYFSNNDVFVGFVGGWQFDDFFYIEHFAISSELRGQGYGQKALMLLCQKVTNIILEIEPVVDEITQKRLRFYSHCGFKENSFQHVHPNYHSEYQPHELEILSFPSSISEDSYQQFNDKLTKVVMHPDLL</sequence>
<dbReference type="PANTHER" id="PTHR43800:SF1">
    <property type="entry name" value="PEPTIDYL-LYSINE N-ACETYLTRANSFERASE YJAB"/>
    <property type="match status" value="1"/>
</dbReference>
<evidence type="ECO:0000259" key="3">
    <source>
        <dbReference type="PROSITE" id="PS51186"/>
    </source>
</evidence>
<dbReference type="GO" id="GO:0016747">
    <property type="term" value="F:acyltransferase activity, transferring groups other than amino-acyl groups"/>
    <property type="evidence" value="ECO:0007669"/>
    <property type="project" value="InterPro"/>
</dbReference>
<feature type="domain" description="N-acetyltransferase" evidence="3">
    <location>
        <begin position="2"/>
        <end position="152"/>
    </location>
</feature>
<evidence type="ECO:0000256" key="2">
    <source>
        <dbReference type="ARBA" id="ARBA00023315"/>
    </source>
</evidence>
<dbReference type="PANTHER" id="PTHR43800">
    <property type="entry name" value="PEPTIDYL-LYSINE N-ACETYLTRANSFERASE YJAB"/>
    <property type="match status" value="1"/>
</dbReference>
<dbReference type="AlphaFoldDB" id="K8WDM5"/>
<dbReference type="Proteomes" id="UP000010290">
    <property type="component" value="Chromosome"/>
</dbReference>
<gene>
    <name evidence="4" type="ORF">OO7_11279</name>
</gene>
<name>K8WDM5_9GAMM</name>
<keyword evidence="2 4" id="KW-0012">Acyltransferase</keyword>
<dbReference type="OrthoDB" id="9127144at2"/>
<dbReference type="SUPFAM" id="SSF55729">
    <property type="entry name" value="Acyl-CoA N-acyltransferases (Nat)"/>
    <property type="match status" value="1"/>
</dbReference>
<evidence type="ECO:0000313" key="4">
    <source>
        <dbReference type="EMBL" id="EKT55562.1"/>
    </source>
</evidence>
<keyword evidence="5" id="KW-1185">Reference proteome</keyword>
<evidence type="ECO:0000256" key="1">
    <source>
        <dbReference type="ARBA" id="ARBA00022679"/>
    </source>
</evidence>
<keyword evidence="1 4" id="KW-0808">Transferase</keyword>
<dbReference type="Gene3D" id="3.40.630.30">
    <property type="match status" value="1"/>
</dbReference>